<organism evidence="3 4">
    <name type="scientific">Fomitopsis schrenkii</name>
    <name type="common">Brown rot fungus</name>
    <dbReference type="NCBI Taxonomy" id="2126942"/>
    <lineage>
        <taxon>Eukaryota</taxon>
        <taxon>Fungi</taxon>
        <taxon>Dikarya</taxon>
        <taxon>Basidiomycota</taxon>
        <taxon>Agaricomycotina</taxon>
        <taxon>Agaricomycetes</taxon>
        <taxon>Polyporales</taxon>
        <taxon>Fomitopsis</taxon>
    </lineage>
</organism>
<proteinExistence type="predicted"/>
<keyword evidence="2" id="KW-0472">Membrane</keyword>
<feature type="region of interest" description="Disordered" evidence="1">
    <location>
        <begin position="126"/>
        <end position="175"/>
    </location>
</feature>
<evidence type="ECO:0000256" key="1">
    <source>
        <dbReference type="SAM" id="MobiDB-lite"/>
    </source>
</evidence>
<dbReference type="STRING" id="743788.S8G0D0"/>
<evidence type="ECO:0000313" key="4">
    <source>
        <dbReference type="Proteomes" id="UP000015241"/>
    </source>
</evidence>
<dbReference type="InterPro" id="IPR044089">
    <property type="entry name" value="Alr1-like"/>
</dbReference>
<dbReference type="Gene3D" id="3.30.460.20">
    <property type="entry name" value="CorA soluble domain-like"/>
    <property type="match status" value="1"/>
</dbReference>
<reference evidence="3 4" key="1">
    <citation type="journal article" date="2012" name="Science">
        <title>The Paleozoic origin of enzymatic lignin decomposition reconstructed from 31 fungal genomes.</title>
        <authorList>
            <person name="Floudas D."/>
            <person name="Binder M."/>
            <person name="Riley R."/>
            <person name="Barry K."/>
            <person name="Blanchette R.A."/>
            <person name="Henrissat B."/>
            <person name="Martinez A.T."/>
            <person name="Otillar R."/>
            <person name="Spatafora J.W."/>
            <person name="Yadav J.S."/>
            <person name="Aerts A."/>
            <person name="Benoit I."/>
            <person name="Boyd A."/>
            <person name="Carlson A."/>
            <person name="Copeland A."/>
            <person name="Coutinho P.M."/>
            <person name="de Vries R.P."/>
            <person name="Ferreira P."/>
            <person name="Findley K."/>
            <person name="Foster B."/>
            <person name="Gaskell J."/>
            <person name="Glotzer D."/>
            <person name="Gorecki P."/>
            <person name="Heitman J."/>
            <person name="Hesse C."/>
            <person name="Hori C."/>
            <person name="Igarashi K."/>
            <person name="Jurgens J.A."/>
            <person name="Kallen N."/>
            <person name="Kersten P."/>
            <person name="Kohler A."/>
            <person name="Kuees U."/>
            <person name="Kumar T.K.A."/>
            <person name="Kuo A."/>
            <person name="LaButti K."/>
            <person name="Larrondo L.F."/>
            <person name="Lindquist E."/>
            <person name="Ling A."/>
            <person name="Lombard V."/>
            <person name="Lucas S."/>
            <person name="Lundell T."/>
            <person name="Martin R."/>
            <person name="McLaughlin D.J."/>
            <person name="Morgenstern I."/>
            <person name="Morin E."/>
            <person name="Murat C."/>
            <person name="Nagy L.G."/>
            <person name="Nolan M."/>
            <person name="Ohm R.A."/>
            <person name="Patyshakuliyeva A."/>
            <person name="Rokas A."/>
            <person name="Ruiz-Duenas F.J."/>
            <person name="Sabat G."/>
            <person name="Salamov A."/>
            <person name="Samejima M."/>
            <person name="Schmutz J."/>
            <person name="Slot J.C."/>
            <person name="St John F."/>
            <person name="Stenlid J."/>
            <person name="Sun H."/>
            <person name="Sun S."/>
            <person name="Syed K."/>
            <person name="Tsang A."/>
            <person name="Wiebenga A."/>
            <person name="Young D."/>
            <person name="Pisabarro A."/>
            <person name="Eastwood D.C."/>
            <person name="Martin F."/>
            <person name="Cullen D."/>
            <person name="Grigoriev I.V."/>
            <person name="Hibbett D.S."/>
        </authorList>
    </citation>
    <scope>NUCLEOTIDE SEQUENCE</scope>
    <source>
        <strain evidence="4">FP-58527</strain>
    </source>
</reference>
<protein>
    <recommendedName>
        <fullName evidence="5">Cora-domain-containing protein</fullName>
    </recommendedName>
</protein>
<dbReference type="PANTHER" id="PTHR21535:SF90">
    <property type="entry name" value="CORA METAL ION TRANSPORTER"/>
    <property type="match status" value="1"/>
</dbReference>
<gene>
    <name evidence="3" type="ORF">FOMPIDRAFT_74533</name>
</gene>
<dbReference type="Proteomes" id="UP000015241">
    <property type="component" value="Unassembled WGS sequence"/>
</dbReference>
<keyword evidence="2" id="KW-1133">Transmembrane helix</keyword>
<name>S8G0D0_FOMSC</name>
<dbReference type="GO" id="GO:0015095">
    <property type="term" value="F:magnesium ion transmembrane transporter activity"/>
    <property type="evidence" value="ECO:0007669"/>
    <property type="project" value="InterPro"/>
</dbReference>
<dbReference type="HOGENOM" id="CLU_007127_11_2_1"/>
<dbReference type="AlphaFoldDB" id="S8G0D0"/>
<dbReference type="InterPro" id="IPR002523">
    <property type="entry name" value="MgTranspt_CorA/ZnTranspt_ZntB"/>
</dbReference>
<dbReference type="GO" id="GO:0010961">
    <property type="term" value="P:intracellular magnesium ion homeostasis"/>
    <property type="evidence" value="ECO:0007669"/>
    <property type="project" value="TreeGrafter"/>
</dbReference>
<dbReference type="PANTHER" id="PTHR21535">
    <property type="entry name" value="MAGNESIUM AND COBALT TRANSPORT PROTEIN/MITOCHONDRIAL IMPORT INNER MEMBRANE TRANSLOCASE SUBUNIT TIM8"/>
    <property type="match status" value="1"/>
</dbReference>
<dbReference type="Gene3D" id="1.20.58.340">
    <property type="entry name" value="Magnesium transport protein CorA, transmembrane region"/>
    <property type="match status" value="1"/>
</dbReference>
<dbReference type="InterPro" id="IPR045861">
    <property type="entry name" value="CorA_cytoplasmic_dom"/>
</dbReference>
<feature type="transmembrane region" description="Helical" evidence="2">
    <location>
        <begin position="578"/>
        <end position="601"/>
    </location>
</feature>
<sequence>MRTVARSLATRARRWRSSVADVHNQRSERQIAARIRAREEWRNIPRSFDLYVPNPLVADALGKDTLAPGTEERQFIHTESLPLIISQLGAALKGNERARRARTETTPPIPPCPSSPPTQFHHYMMPDGLIPSTNASSRQEPPPARRARKGKRRALAHPAPTPMAQTSSSATEPGDTEKAWWLDVSSPTWEDMRAIGKLLHLHPLTLEDVLQQDHREKLEIFPKLGYYFVVFRAIESTRTREKLRALHNPRDGTASAASPMEEAIVGEVNVYLIVFREGICSFHFSDIGEHVDHVRNKIRKLSQSINMSSDWIAHGIMDSIVDSFFPFLEGIEKEVVDMEALMVSEDVTQAPTAALYPPPPSDTLSKASLEKVVTYGTSERLVSLNEKTGDVQKMMGRRAQFALPTNWRLHARRVKRSLLALYHHFRVVFKRTPIAKTTSNVHRMARTRRLVTSLTRVLAHKSEVVTQLQKRLLTVGEGGLGHGDEHDHGVYVYMGDVQDHILTLQQSLAHYERVLSMSQPTYLSHLRLSLSQAQSGTDTALVTLTAVSMGVVLVQTLIGIFSMNVTIPNNRDSGHLDVFGIVVALAGLILIVYVNIVRLWWNWAKRRRWSKGRANSSS</sequence>
<feature type="compositionally biased region" description="Basic residues" evidence="1">
    <location>
        <begin position="145"/>
        <end position="155"/>
    </location>
</feature>
<feature type="transmembrane region" description="Helical" evidence="2">
    <location>
        <begin position="539"/>
        <end position="558"/>
    </location>
</feature>
<evidence type="ECO:0008006" key="5">
    <source>
        <dbReference type="Google" id="ProtNLM"/>
    </source>
</evidence>
<keyword evidence="4" id="KW-1185">Reference proteome</keyword>
<dbReference type="eggNOG" id="ENOG502RX8H">
    <property type="taxonomic scope" value="Eukaryota"/>
</dbReference>
<dbReference type="SUPFAM" id="SSF143865">
    <property type="entry name" value="CorA soluble domain-like"/>
    <property type="match status" value="1"/>
</dbReference>
<accession>S8G0D0</accession>
<dbReference type="InParanoid" id="S8G0D0"/>
<evidence type="ECO:0000256" key="2">
    <source>
        <dbReference type="SAM" id="Phobius"/>
    </source>
</evidence>
<keyword evidence="2" id="KW-0812">Transmembrane</keyword>
<dbReference type="EMBL" id="KE504128">
    <property type="protein sequence ID" value="EPT03840.1"/>
    <property type="molecule type" value="Genomic_DNA"/>
</dbReference>
<evidence type="ECO:0000313" key="3">
    <source>
        <dbReference type="EMBL" id="EPT03840.1"/>
    </source>
</evidence>
<dbReference type="CDD" id="cd12829">
    <property type="entry name" value="Alr1p-like"/>
    <property type="match status" value="1"/>
</dbReference>
<dbReference type="Pfam" id="PF01544">
    <property type="entry name" value="CorA"/>
    <property type="match status" value="1"/>
</dbReference>
<dbReference type="GO" id="GO:0016020">
    <property type="term" value="C:membrane"/>
    <property type="evidence" value="ECO:0007669"/>
    <property type="project" value="InterPro"/>
</dbReference>
<dbReference type="OrthoDB" id="29879at2759"/>